<feature type="region of interest" description="Disordered" evidence="3">
    <location>
        <begin position="197"/>
        <end position="216"/>
    </location>
</feature>
<dbReference type="GO" id="GO:0000470">
    <property type="term" value="P:maturation of LSU-rRNA"/>
    <property type="evidence" value="ECO:0007669"/>
    <property type="project" value="TreeGrafter"/>
</dbReference>
<dbReference type="PANTHER" id="PTHR13245">
    <property type="entry name" value="RRP15-LIKE PROTEIN"/>
    <property type="match status" value="1"/>
</dbReference>
<feature type="compositionally biased region" description="Basic and acidic residues" evidence="3">
    <location>
        <begin position="105"/>
        <end position="115"/>
    </location>
</feature>
<evidence type="ECO:0000256" key="3">
    <source>
        <dbReference type="SAM" id="MobiDB-lite"/>
    </source>
</evidence>
<feature type="region of interest" description="Disordered" evidence="3">
    <location>
        <begin position="1"/>
        <end position="43"/>
    </location>
</feature>
<feature type="compositionally biased region" description="Acidic residues" evidence="3">
    <location>
        <begin position="31"/>
        <end position="40"/>
    </location>
</feature>
<evidence type="ECO:0000256" key="2">
    <source>
        <dbReference type="ARBA" id="ARBA00017475"/>
    </source>
</evidence>
<name>A0A9P0CF84_9CUCU</name>
<dbReference type="EMBL" id="OV651823">
    <property type="protein sequence ID" value="CAH1101099.1"/>
    <property type="molecule type" value="Genomic_DNA"/>
</dbReference>
<evidence type="ECO:0000313" key="4">
    <source>
        <dbReference type="EMBL" id="CAH1101099.1"/>
    </source>
</evidence>
<dbReference type="GO" id="GO:0030687">
    <property type="term" value="C:preribosome, large subunit precursor"/>
    <property type="evidence" value="ECO:0007669"/>
    <property type="project" value="TreeGrafter"/>
</dbReference>
<gene>
    <name evidence="4" type="ORF">PSYICH_LOCUS2712</name>
</gene>
<organism evidence="4 5">
    <name type="scientific">Psylliodes chrysocephalus</name>
    <dbReference type="NCBI Taxonomy" id="3402493"/>
    <lineage>
        <taxon>Eukaryota</taxon>
        <taxon>Metazoa</taxon>
        <taxon>Ecdysozoa</taxon>
        <taxon>Arthropoda</taxon>
        <taxon>Hexapoda</taxon>
        <taxon>Insecta</taxon>
        <taxon>Pterygota</taxon>
        <taxon>Neoptera</taxon>
        <taxon>Endopterygota</taxon>
        <taxon>Coleoptera</taxon>
        <taxon>Polyphaga</taxon>
        <taxon>Cucujiformia</taxon>
        <taxon>Chrysomeloidea</taxon>
        <taxon>Chrysomelidae</taxon>
        <taxon>Galerucinae</taxon>
        <taxon>Alticini</taxon>
        <taxon>Psylliodes</taxon>
    </lineage>
</organism>
<feature type="region of interest" description="Disordered" evidence="3">
    <location>
        <begin position="70"/>
        <end position="115"/>
    </location>
</feature>
<evidence type="ECO:0000313" key="5">
    <source>
        <dbReference type="Proteomes" id="UP001153636"/>
    </source>
</evidence>
<accession>A0A9P0CF84</accession>
<protein>
    <recommendedName>
        <fullName evidence="2">RRP15-like protein</fullName>
    </recommendedName>
</protein>
<dbReference type="GO" id="GO:0000460">
    <property type="term" value="P:maturation of 5.8S rRNA"/>
    <property type="evidence" value="ECO:0007669"/>
    <property type="project" value="TreeGrafter"/>
</dbReference>
<feature type="compositionally biased region" description="Basic and acidic residues" evidence="3">
    <location>
        <begin position="197"/>
        <end position="212"/>
    </location>
</feature>
<dbReference type="Pfam" id="PF07890">
    <property type="entry name" value="Rrp15p"/>
    <property type="match status" value="1"/>
</dbReference>
<reference evidence="4" key="1">
    <citation type="submission" date="2022-01" db="EMBL/GenBank/DDBJ databases">
        <authorList>
            <person name="King R."/>
        </authorList>
    </citation>
    <scope>NUCLEOTIDE SEQUENCE</scope>
</reference>
<dbReference type="PANTHER" id="PTHR13245:SF14">
    <property type="entry name" value="RRP15-LIKE PROTEIN"/>
    <property type="match status" value="1"/>
</dbReference>
<dbReference type="Proteomes" id="UP001153636">
    <property type="component" value="Chromosome 11"/>
</dbReference>
<sequence>MTIMSEVDIKDRSDDEVSSGISEADNSNNSGDEENEDDNDLANTGWADAISKILKQKSKKKTLVLSKAKKLTDVKKKKPEPSGFEIEAPDGVVKVKEEDSSEEKEDVKPELEEPLKKKRKELPKLRIKPDILEKDRERLLQKIATKGVVQLFNAVRMQQKDISKKLEEAGPLEVRREKVLKNIDKRAFLDVLMGEKSQRVDSDIQKNKKNESNTDTTWSVLKEDFMMGAKMKDWDKALENEDEEFESD</sequence>
<evidence type="ECO:0000256" key="1">
    <source>
        <dbReference type="ARBA" id="ARBA00007462"/>
    </source>
</evidence>
<comment type="similarity">
    <text evidence="1">Belongs to the RRP15 family.</text>
</comment>
<dbReference type="AlphaFoldDB" id="A0A9P0CF84"/>
<proteinExistence type="inferred from homology"/>
<dbReference type="OrthoDB" id="20949at2759"/>
<keyword evidence="5" id="KW-1185">Reference proteome</keyword>
<dbReference type="InterPro" id="IPR012459">
    <property type="entry name" value="Rrp15"/>
</dbReference>